<evidence type="ECO:0000256" key="6">
    <source>
        <dbReference type="SAM" id="Phobius"/>
    </source>
</evidence>
<accession>A0A397VRQ9</accession>
<dbReference type="OrthoDB" id="5193244at2759"/>
<evidence type="ECO:0000313" key="9">
    <source>
        <dbReference type="Proteomes" id="UP000266673"/>
    </source>
</evidence>
<evidence type="ECO:0000256" key="3">
    <source>
        <dbReference type="ARBA" id="ARBA00022692"/>
    </source>
</evidence>
<evidence type="ECO:0000313" key="8">
    <source>
        <dbReference type="EMBL" id="RIB24618.1"/>
    </source>
</evidence>
<feature type="transmembrane region" description="Helical" evidence="6">
    <location>
        <begin position="6"/>
        <end position="29"/>
    </location>
</feature>
<dbReference type="AlphaFoldDB" id="A0A397VRQ9"/>
<feature type="transmembrane region" description="Helical" evidence="6">
    <location>
        <begin position="41"/>
        <end position="61"/>
    </location>
</feature>
<feature type="domain" description="Cardiolipin synthase N-terminal" evidence="7">
    <location>
        <begin position="19"/>
        <end position="63"/>
    </location>
</feature>
<evidence type="ECO:0000256" key="2">
    <source>
        <dbReference type="ARBA" id="ARBA00022475"/>
    </source>
</evidence>
<reference evidence="8 9" key="1">
    <citation type="submission" date="2018-06" db="EMBL/GenBank/DDBJ databases">
        <title>Comparative genomics reveals the genomic features of Rhizophagus irregularis, R. cerebriforme, R. diaphanum and Gigaspora rosea, and their symbiotic lifestyle signature.</title>
        <authorList>
            <person name="Morin E."/>
            <person name="San Clemente H."/>
            <person name="Chen E.C.H."/>
            <person name="De La Providencia I."/>
            <person name="Hainaut M."/>
            <person name="Kuo A."/>
            <person name="Kohler A."/>
            <person name="Murat C."/>
            <person name="Tang N."/>
            <person name="Roy S."/>
            <person name="Loubradou J."/>
            <person name="Henrissat B."/>
            <person name="Grigoriev I.V."/>
            <person name="Corradi N."/>
            <person name="Roux C."/>
            <person name="Martin F.M."/>
        </authorList>
    </citation>
    <scope>NUCLEOTIDE SEQUENCE [LARGE SCALE GENOMIC DNA]</scope>
    <source>
        <strain evidence="8 9">DAOM 194757</strain>
    </source>
</reference>
<evidence type="ECO:0000256" key="1">
    <source>
        <dbReference type="ARBA" id="ARBA00004651"/>
    </source>
</evidence>
<organism evidence="8 9">
    <name type="scientific">Gigaspora rosea</name>
    <dbReference type="NCBI Taxonomy" id="44941"/>
    <lineage>
        <taxon>Eukaryota</taxon>
        <taxon>Fungi</taxon>
        <taxon>Fungi incertae sedis</taxon>
        <taxon>Mucoromycota</taxon>
        <taxon>Glomeromycotina</taxon>
        <taxon>Glomeromycetes</taxon>
        <taxon>Diversisporales</taxon>
        <taxon>Gigasporaceae</taxon>
        <taxon>Gigaspora</taxon>
    </lineage>
</organism>
<comment type="caution">
    <text evidence="8">The sequence shown here is derived from an EMBL/GenBank/DDBJ whole genome shotgun (WGS) entry which is preliminary data.</text>
</comment>
<evidence type="ECO:0000256" key="4">
    <source>
        <dbReference type="ARBA" id="ARBA00022989"/>
    </source>
</evidence>
<keyword evidence="2" id="KW-1003">Cell membrane</keyword>
<keyword evidence="5 6" id="KW-0472">Membrane</keyword>
<name>A0A397VRQ9_9GLOM</name>
<dbReference type="GO" id="GO:0005886">
    <property type="term" value="C:plasma membrane"/>
    <property type="evidence" value="ECO:0007669"/>
    <property type="project" value="UniProtKB-SubCell"/>
</dbReference>
<sequence length="76" mass="8947">MAYTLIHFVLTILTVLVLILDILSIWEVIFKADGRSSLNKAFWVLLIFFFPYVGLFLYLIFSRRRDYNTLDSPCLP</sequence>
<gene>
    <name evidence="8" type="ORF">C2G38_2168110</name>
</gene>
<dbReference type="InterPro" id="IPR027379">
    <property type="entry name" value="CLS_N"/>
</dbReference>
<keyword evidence="9" id="KW-1185">Reference proteome</keyword>
<dbReference type="Pfam" id="PF13396">
    <property type="entry name" value="PLDc_N"/>
    <property type="match status" value="1"/>
</dbReference>
<dbReference type="Proteomes" id="UP000266673">
    <property type="component" value="Unassembled WGS sequence"/>
</dbReference>
<proteinExistence type="predicted"/>
<keyword evidence="4 6" id="KW-1133">Transmembrane helix</keyword>
<keyword evidence="3 6" id="KW-0812">Transmembrane</keyword>
<comment type="subcellular location">
    <subcellularLocation>
        <location evidence="1">Cell membrane</location>
        <topology evidence="1">Multi-pass membrane protein</topology>
    </subcellularLocation>
</comment>
<protein>
    <recommendedName>
        <fullName evidence="7">Cardiolipin synthase N-terminal domain-containing protein</fullName>
    </recommendedName>
</protein>
<evidence type="ECO:0000256" key="5">
    <source>
        <dbReference type="ARBA" id="ARBA00023136"/>
    </source>
</evidence>
<dbReference type="EMBL" id="QKWP01000209">
    <property type="protein sequence ID" value="RIB24618.1"/>
    <property type="molecule type" value="Genomic_DNA"/>
</dbReference>
<evidence type="ECO:0000259" key="7">
    <source>
        <dbReference type="Pfam" id="PF13396"/>
    </source>
</evidence>